<dbReference type="Gene3D" id="3.40.50.720">
    <property type="entry name" value="NAD(P)-binding Rossmann-like Domain"/>
    <property type="match status" value="1"/>
</dbReference>
<dbReference type="PROSITE" id="PS00059">
    <property type="entry name" value="ADH_ZINC"/>
    <property type="match status" value="1"/>
</dbReference>
<dbReference type="InterPro" id="IPR013149">
    <property type="entry name" value="ADH-like_C"/>
</dbReference>
<dbReference type="FunFam" id="3.40.50.720:FF:000003">
    <property type="entry name" value="S-(hydroxymethyl)glutathione dehydrogenase"/>
    <property type="match status" value="1"/>
</dbReference>
<dbReference type="PANTHER" id="PTHR43880">
    <property type="entry name" value="ALCOHOL DEHYDROGENASE"/>
    <property type="match status" value="1"/>
</dbReference>
<gene>
    <name evidence="8" type="ORF">TALK_00855</name>
</gene>
<keyword evidence="4" id="KW-0560">Oxidoreductase</keyword>
<dbReference type="Gene3D" id="3.90.180.10">
    <property type="entry name" value="Medium-chain alcohol dehydrogenases, catalytic domain"/>
    <property type="match status" value="2"/>
</dbReference>
<comment type="cofactor">
    <cofactor evidence="1 6">
        <name>Zn(2+)</name>
        <dbReference type="ChEBI" id="CHEBI:29105"/>
    </cofactor>
</comment>
<evidence type="ECO:0000313" key="9">
    <source>
        <dbReference type="Proteomes" id="UP000193396"/>
    </source>
</evidence>
<dbReference type="GO" id="GO:0008270">
    <property type="term" value="F:zinc ion binding"/>
    <property type="evidence" value="ECO:0007669"/>
    <property type="project" value="InterPro"/>
</dbReference>
<dbReference type="Pfam" id="PF00107">
    <property type="entry name" value="ADH_zinc_N"/>
    <property type="match status" value="1"/>
</dbReference>
<dbReference type="GO" id="GO:0005829">
    <property type="term" value="C:cytosol"/>
    <property type="evidence" value="ECO:0007669"/>
    <property type="project" value="TreeGrafter"/>
</dbReference>
<evidence type="ECO:0000256" key="4">
    <source>
        <dbReference type="ARBA" id="ARBA00023002"/>
    </source>
</evidence>
<dbReference type="InterPro" id="IPR002328">
    <property type="entry name" value="ADH_Zn_CS"/>
</dbReference>
<evidence type="ECO:0000256" key="6">
    <source>
        <dbReference type="RuleBase" id="RU361277"/>
    </source>
</evidence>
<dbReference type="InterPro" id="IPR013154">
    <property type="entry name" value="ADH-like_N"/>
</dbReference>
<dbReference type="GO" id="GO:0046294">
    <property type="term" value="P:formaldehyde catabolic process"/>
    <property type="evidence" value="ECO:0007669"/>
    <property type="project" value="TreeGrafter"/>
</dbReference>
<keyword evidence="3 6" id="KW-0862">Zinc</keyword>
<evidence type="ECO:0000259" key="7">
    <source>
        <dbReference type="SMART" id="SM00829"/>
    </source>
</evidence>
<dbReference type="SMART" id="SM00829">
    <property type="entry name" value="PKS_ER"/>
    <property type="match status" value="1"/>
</dbReference>
<dbReference type="InterPro" id="IPR036291">
    <property type="entry name" value="NAD(P)-bd_dom_sf"/>
</dbReference>
<evidence type="ECO:0000256" key="2">
    <source>
        <dbReference type="ARBA" id="ARBA00022723"/>
    </source>
</evidence>
<dbReference type="Pfam" id="PF08240">
    <property type="entry name" value="ADH_N"/>
    <property type="match status" value="1"/>
</dbReference>
<accession>A0A1Y2LFM1</accession>
<dbReference type="InterPro" id="IPR020843">
    <property type="entry name" value="ER"/>
</dbReference>
<dbReference type="SUPFAM" id="SSF51735">
    <property type="entry name" value="NAD(P)-binding Rossmann-fold domains"/>
    <property type="match status" value="1"/>
</dbReference>
<reference evidence="8 9" key="1">
    <citation type="submission" date="2014-03" db="EMBL/GenBank/DDBJ databases">
        <title>The draft genome sequence of Thalassospira alkalitolerans JCM 18968.</title>
        <authorList>
            <person name="Lai Q."/>
            <person name="Shao Z."/>
        </authorList>
    </citation>
    <scope>NUCLEOTIDE SEQUENCE [LARGE SCALE GENOMIC DNA]</scope>
    <source>
        <strain evidence="8 9">JCM 18968</strain>
    </source>
</reference>
<dbReference type="InterPro" id="IPR011032">
    <property type="entry name" value="GroES-like_sf"/>
</dbReference>
<dbReference type="GO" id="GO:0051903">
    <property type="term" value="F:S-(hydroxymethyl)glutathione dehydrogenase [NAD(P)+] activity"/>
    <property type="evidence" value="ECO:0007669"/>
    <property type="project" value="TreeGrafter"/>
</dbReference>
<evidence type="ECO:0000313" key="8">
    <source>
        <dbReference type="EMBL" id="OSQ50080.1"/>
    </source>
</evidence>
<dbReference type="AlphaFoldDB" id="A0A1Y2LFM1"/>
<dbReference type="EMBL" id="JFKB01000001">
    <property type="protein sequence ID" value="OSQ50080.1"/>
    <property type="molecule type" value="Genomic_DNA"/>
</dbReference>
<dbReference type="RefSeq" id="WP_085614911.1">
    <property type="nucleotide sequence ID" value="NZ_JFKB01000001.1"/>
</dbReference>
<sequence length="349" mass="37571">MSLGSRFKAAILVEQKKPLVVAELTLPETLEIGQVLVKIHYSGICGSQLGEMDGAKGPDRWLPHLLGHEGAGTVLAVGPGVRKIRPGDAVVLHWRPGSGIESVAPKYRWGDETVNAGWVTTFNEMAVVSENRITKISDDFDLKIATLFGCAVTTGFGAVVNNAKLKIGESVVIFGAGGVGLSMVQAAAMTSANPIIAVDVFDGRLELAKKMGATHVINARNVNADEEICNILNDRYLDVFLENTGKPENIELGYKITGNKGRVILIGVPRKGDNISIYSLPMHFGKLITGSHGGETIPDQDIPKYMRLFSEGKLHLSELLTETFSLDHINEAILGMRDGSISGRCLIKM</sequence>
<comment type="caution">
    <text evidence="8">The sequence shown here is derived from an EMBL/GenBank/DDBJ whole genome shotgun (WGS) entry which is preliminary data.</text>
</comment>
<evidence type="ECO:0000256" key="5">
    <source>
        <dbReference type="ARBA" id="ARBA00023027"/>
    </source>
</evidence>
<protein>
    <submittedName>
        <fullName evidence="8">Dehydrogenase</fullName>
    </submittedName>
</protein>
<dbReference type="Proteomes" id="UP000193396">
    <property type="component" value="Unassembled WGS sequence"/>
</dbReference>
<name>A0A1Y2LFM1_9PROT</name>
<dbReference type="SUPFAM" id="SSF50129">
    <property type="entry name" value="GroES-like"/>
    <property type="match status" value="1"/>
</dbReference>
<dbReference type="STRING" id="1293890.TALK_00855"/>
<keyword evidence="5" id="KW-0520">NAD</keyword>
<keyword evidence="9" id="KW-1185">Reference proteome</keyword>
<comment type="similarity">
    <text evidence="6">Belongs to the zinc-containing alcohol dehydrogenase family.</text>
</comment>
<dbReference type="OrthoDB" id="9770544at2"/>
<feature type="domain" description="Enoyl reductase (ER)" evidence="7">
    <location>
        <begin position="25"/>
        <end position="347"/>
    </location>
</feature>
<dbReference type="PANTHER" id="PTHR43880:SF12">
    <property type="entry name" value="ALCOHOL DEHYDROGENASE CLASS-3"/>
    <property type="match status" value="1"/>
</dbReference>
<organism evidence="8 9">
    <name type="scientific">Thalassospira alkalitolerans</name>
    <dbReference type="NCBI Taxonomy" id="1293890"/>
    <lineage>
        <taxon>Bacteria</taxon>
        <taxon>Pseudomonadati</taxon>
        <taxon>Pseudomonadota</taxon>
        <taxon>Alphaproteobacteria</taxon>
        <taxon>Rhodospirillales</taxon>
        <taxon>Thalassospiraceae</taxon>
        <taxon>Thalassospira</taxon>
    </lineage>
</organism>
<proteinExistence type="inferred from homology"/>
<evidence type="ECO:0000256" key="3">
    <source>
        <dbReference type="ARBA" id="ARBA00022833"/>
    </source>
</evidence>
<evidence type="ECO:0000256" key="1">
    <source>
        <dbReference type="ARBA" id="ARBA00001947"/>
    </source>
</evidence>
<keyword evidence="2 6" id="KW-0479">Metal-binding</keyword>